<accession>A0ABY8X680</accession>
<feature type="compositionally biased region" description="Basic and acidic residues" evidence="2">
    <location>
        <begin position="139"/>
        <end position="161"/>
    </location>
</feature>
<reference evidence="5 6" key="1">
    <citation type="submission" date="2023-06" db="EMBL/GenBank/DDBJ databases">
        <title>Paenibacillus polygonum sp. nov., an endophytic bacterium, isolated from Polygonum lapathifolium L. in Nanji Wetland National Nature Reserve, South of Poyang Lake, Jiangxi Province, China.</title>
        <authorList>
            <person name="Yu Z."/>
        </authorList>
    </citation>
    <scope>NUCLEOTIDE SEQUENCE [LARGE SCALE GENOMIC DNA]</scope>
    <source>
        <strain evidence="5 6">C31</strain>
    </source>
</reference>
<evidence type="ECO:0000313" key="6">
    <source>
        <dbReference type="Proteomes" id="UP001236415"/>
    </source>
</evidence>
<evidence type="ECO:0000313" key="5">
    <source>
        <dbReference type="EMBL" id="WIV20629.1"/>
    </source>
</evidence>
<dbReference type="InterPro" id="IPR029052">
    <property type="entry name" value="Metallo-depent_PP-like"/>
</dbReference>
<sequence>MLPSRTERSKAAKKKKQRKRTQKWITINMVLVLLVAGYMIAIRTGNMPWILNNSQDQADMVDQSNVSNLAPESNEQIPDDTEQDIADDKEQEAANDKEQKVDDQQQGSEEQAPGEPQDEGQKREQESTTQEEQDLINEPDQKLDDESNKSDETKEAAKEEELINTSAKESITMHFAGDVQFSGKVEDLLLKKGFDYPYQHLGSLFTNDDLTFINLETPVTTGGVAAQDKSFVYKSSPKALKSLAEAGVDVVNLANNHILDQGVQGLTDTLTHLKSNKLSYVGAGLNRKEAYSPVYYEKNGIKIALLGFTRVIPEASWRAEAGKPGVADAYNSTEAVKAIKQAHKQADLVIVMAHWGKERHTTPDENQKKLGYEFIDAGADLVIGGHPHVLQGLESYKGKWIAYSTGNFIFSRSATAETWKTAIFEATCQKDGKCGIKVLPYHAELAQPVPMDKKEGAALLREIQNRSFGAKISEDGTVTSIK</sequence>
<dbReference type="PANTHER" id="PTHR33393">
    <property type="entry name" value="POLYGLUTAMINE SYNTHESIS ACCESSORY PROTEIN RV0574C-RELATED"/>
    <property type="match status" value="1"/>
</dbReference>
<dbReference type="PANTHER" id="PTHR33393:SF13">
    <property type="entry name" value="PGA BIOSYNTHESIS PROTEIN CAPA"/>
    <property type="match status" value="1"/>
</dbReference>
<dbReference type="InterPro" id="IPR019079">
    <property type="entry name" value="Capsule_synth_CapA"/>
</dbReference>
<evidence type="ECO:0000256" key="2">
    <source>
        <dbReference type="SAM" id="MobiDB-lite"/>
    </source>
</evidence>
<dbReference type="Gene3D" id="3.60.21.10">
    <property type="match status" value="1"/>
</dbReference>
<dbReference type="SUPFAM" id="SSF56300">
    <property type="entry name" value="Metallo-dependent phosphatases"/>
    <property type="match status" value="1"/>
</dbReference>
<proteinExistence type="inferred from homology"/>
<evidence type="ECO:0000256" key="3">
    <source>
        <dbReference type="SAM" id="Phobius"/>
    </source>
</evidence>
<evidence type="ECO:0000259" key="4">
    <source>
        <dbReference type="SMART" id="SM00854"/>
    </source>
</evidence>
<dbReference type="Pfam" id="PF09587">
    <property type="entry name" value="PGA_cap"/>
    <property type="match status" value="1"/>
</dbReference>
<keyword evidence="3" id="KW-0472">Membrane</keyword>
<keyword evidence="3" id="KW-0812">Transmembrane</keyword>
<comment type="similarity">
    <text evidence="1">Belongs to the CapA family.</text>
</comment>
<protein>
    <submittedName>
        <fullName evidence="5">CapA family protein</fullName>
    </submittedName>
</protein>
<name>A0ABY8X680_9BACL</name>
<keyword evidence="3" id="KW-1133">Transmembrane helix</keyword>
<dbReference type="Proteomes" id="UP001236415">
    <property type="component" value="Chromosome"/>
</dbReference>
<feature type="region of interest" description="Disordered" evidence="2">
    <location>
        <begin position="88"/>
        <end position="165"/>
    </location>
</feature>
<dbReference type="EMBL" id="CP127162">
    <property type="protein sequence ID" value="WIV20629.1"/>
    <property type="molecule type" value="Genomic_DNA"/>
</dbReference>
<dbReference type="RefSeq" id="WP_285747709.1">
    <property type="nucleotide sequence ID" value="NZ_CP127162.1"/>
</dbReference>
<dbReference type="CDD" id="cd07381">
    <property type="entry name" value="MPP_CapA"/>
    <property type="match status" value="1"/>
</dbReference>
<feature type="transmembrane region" description="Helical" evidence="3">
    <location>
        <begin position="21"/>
        <end position="41"/>
    </location>
</feature>
<feature type="domain" description="Capsule synthesis protein CapA" evidence="4">
    <location>
        <begin position="172"/>
        <end position="412"/>
    </location>
</feature>
<gene>
    <name evidence="5" type="ORF">QPK24_08085</name>
</gene>
<dbReference type="InterPro" id="IPR052169">
    <property type="entry name" value="CW_Biosynth-Accessory"/>
</dbReference>
<evidence type="ECO:0000256" key="1">
    <source>
        <dbReference type="ARBA" id="ARBA00005662"/>
    </source>
</evidence>
<organism evidence="5 6">
    <name type="scientific">Paenibacillus polygoni</name>
    <dbReference type="NCBI Taxonomy" id="3050112"/>
    <lineage>
        <taxon>Bacteria</taxon>
        <taxon>Bacillati</taxon>
        <taxon>Bacillota</taxon>
        <taxon>Bacilli</taxon>
        <taxon>Bacillales</taxon>
        <taxon>Paenibacillaceae</taxon>
        <taxon>Paenibacillus</taxon>
    </lineage>
</organism>
<keyword evidence="6" id="KW-1185">Reference proteome</keyword>
<feature type="compositionally biased region" description="Basic and acidic residues" evidence="2">
    <location>
        <begin position="88"/>
        <end position="103"/>
    </location>
</feature>
<dbReference type="SMART" id="SM00854">
    <property type="entry name" value="PGA_cap"/>
    <property type="match status" value="1"/>
</dbReference>